<dbReference type="GO" id="GO:0008168">
    <property type="term" value="F:methyltransferase activity"/>
    <property type="evidence" value="ECO:0007669"/>
    <property type="project" value="UniProtKB-KW"/>
</dbReference>
<reference evidence="2 3" key="1">
    <citation type="submission" date="2022-08" db="EMBL/GenBank/DDBJ databases">
        <title>Reclassification of Massilia species as members of the genera Telluria, Duganella, Pseudoduganella, Mokoshia gen. nov. and Zemynaea gen. nov. using orthogonal and non-orthogonal genome-based approaches.</title>
        <authorList>
            <person name="Bowman J.P."/>
        </authorList>
    </citation>
    <scope>NUCLEOTIDE SEQUENCE [LARGE SCALE GENOMIC DNA]</scope>
    <source>
        <strain evidence="2 3">JCM 31606</strain>
    </source>
</reference>
<feature type="domain" description="Methyltransferase regulatory" evidence="1">
    <location>
        <begin position="217"/>
        <end position="299"/>
    </location>
</feature>
<dbReference type="InterPro" id="IPR018773">
    <property type="entry name" value="MeTrfase_reg_dom_prd"/>
</dbReference>
<accession>A0ABT2D426</accession>
<dbReference type="GO" id="GO:0032259">
    <property type="term" value="P:methylation"/>
    <property type="evidence" value="ECO:0007669"/>
    <property type="project" value="UniProtKB-KW"/>
</dbReference>
<organism evidence="2 3">
    <name type="scientific">Massilia terrae</name>
    <dbReference type="NCBI Taxonomy" id="1811224"/>
    <lineage>
        <taxon>Bacteria</taxon>
        <taxon>Pseudomonadati</taxon>
        <taxon>Pseudomonadota</taxon>
        <taxon>Betaproteobacteria</taxon>
        <taxon>Burkholderiales</taxon>
        <taxon>Oxalobacteraceae</taxon>
        <taxon>Telluria group</taxon>
        <taxon>Massilia</taxon>
    </lineage>
</organism>
<dbReference type="RefSeq" id="WP_258814198.1">
    <property type="nucleotide sequence ID" value="NZ_JANUGU010000012.1"/>
</dbReference>
<dbReference type="EMBL" id="JANUGU010000012">
    <property type="protein sequence ID" value="MCS0660999.1"/>
    <property type="molecule type" value="Genomic_DNA"/>
</dbReference>
<evidence type="ECO:0000313" key="2">
    <source>
        <dbReference type="EMBL" id="MCS0660999.1"/>
    </source>
</evidence>
<dbReference type="Gene3D" id="3.40.50.150">
    <property type="entry name" value="Vaccinia Virus protein VP39"/>
    <property type="match status" value="1"/>
</dbReference>
<evidence type="ECO:0000313" key="3">
    <source>
        <dbReference type="Proteomes" id="UP001204621"/>
    </source>
</evidence>
<dbReference type="InterPro" id="IPR029063">
    <property type="entry name" value="SAM-dependent_MTases_sf"/>
</dbReference>
<keyword evidence="2" id="KW-0808">Transferase</keyword>
<protein>
    <submittedName>
        <fullName evidence="2">Methyltransferase regulatory domain-containing protein</fullName>
    </submittedName>
</protein>
<keyword evidence="3" id="KW-1185">Reference proteome</keyword>
<comment type="caution">
    <text evidence="2">The sequence shown here is derived from an EMBL/GenBank/DDBJ whole genome shotgun (WGS) entry which is preliminary data.</text>
</comment>
<gene>
    <name evidence="2" type="ORF">NX778_23265</name>
</gene>
<name>A0ABT2D426_9BURK</name>
<dbReference type="SUPFAM" id="SSF53335">
    <property type="entry name" value="S-adenosyl-L-methionine-dependent methyltransferases"/>
    <property type="match status" value="1"/>
</dbReference>
<dbReference type="Pfam" id="PF10119">
    <property type="entry name" value="MethyTransf_Reg"/>
    <property type="match status" value="1"/>
</dbReference>
<sequence>MTDWTAGYMADIPYIYGYYSELNPLFVQLAFLNAGLALPQNGTACELGFGQGVSINMHAAASTTRWYGNDFNPSQAAFAQELAAASGAGADLSDEAFEEFCKRPDLPDFDYISMHGIWSWISDANRTIIVDFVRRKLKVGGVLYVSYNTQPGWAAMVPMRDLLSEYSEVMDAPGHGVAARIDNALDFADRLMATDPVYARQMPQVAKNLANMKSHERSYLAHEYFNRDWHPMSFSRMAKWLAPAKLEYACPAKYLDHVESIDLTPAQQQFLNEIPSTALRETTRDFMTGQTFRRDYWVKGKRTLSAFDQAEALRRHRVMLVTPRDRVVLQATGSVKAAGLAPQVYQPILDFLAGHQPRSIGQIEAAVRDAGVVFPLLVQALMVLAGKRDLVTVQDEQVTAAAKPRCEKLNEALIAKARGANVVGSLASPVTGGGIPVGRFEQLFLLARQQGQNSPQEWARFVWTVLAAQGQRLSKDGRPLESAEENIAQLGELAETFSERDLPILKALGVAS</sequence>
<dbReference type="Proteomes" id="UP001204621">
    <property type="component" value="Unassembled WGS sequence"/>
</dbReference>
<proteinExistence type="predicted"/>
<evidence type="ECO:0000259" key="1">
    <source>
        <dbReference type="Pfam" id="PF10119"/>
    </source>
</evidence>
<keyword evidence="2" id="KW-0489">Methyltransferase</keyword>